<feature type="transmembrane region" description="Helical" evidence="1">
    <location>
        <begin position="172"/>
        <end position="190"/>
    </location>
</feature>
<dbReference type="EMBL" id="FPHF01000018">
    <property type="protein sequence ID" value="SFV52625.1"/>
    <property type="molecule type" value="Genomic_DNA"/>
</dbReference>
<dbReference type="InterPro" id="IPR010645">
    <property type="entry name" value="MFS_4"/>
</dbReference>
<dbReference type="GO" id="GO:0005886">
    <property type="term" value="C:plasma membrane"/>
    <property type="evidence" value="ECO:0007669"/>
    <property type="project" value="TreeGrafter"/>
</dbReference>
<feature type="transmembrane region" description="Helical" evidence="1">
    <location>
        <begin position="259"/>
        <end position="281"/>
    </location>
</feature>
<gene>
    <name evidence="3" type="ORF">MNB_SM-4-167</name>
</gene>
<organism evidence="3">
    <name type="scientific">hydrothermal vent metagenome</name>
    <dbReference type="NCBI Taxonomy" id="652676"/>
    <lineage>
        <taxon>unclassified sequences</taxon>
        <taxon>metagenomes</taxon>
        <taxon>ecological metagenomes</taxon>
    </lineage>
</organism>
<keyword evidence="1" id="KW-0472">Membrane</keyword>
<keyword evidence="1" id="KW-1133">Transmembrane helix</keyword>
<reference evidence="3" key="1">
    <citation type="submission" date="2016-10" db="EMBL/GenBank/DDBJ databases">
        <authorList>
            <person name="de Groot N.N."/>
        </authorList>
    </citation>
    <scope>NUCLEOTIDE SEQUENCE</scope>
</reference>
<proteinExistence type="predicted"/>
<dbReference type="Gene3D" id="1.20.1250.20">
    <property type="entry name" value="MFS general substrate transporter like domains"/>
    <property type="match status" value="2"/>
</dbReference>
<dbReference type="PANTHER" id="PTHR23537:SF1">
    <property type="entry name" value="SUGAR TRANSPORTER"/>
    <property type="match status" value="1"/>
</dbReference>
<dbReference type="Pfam" id="PF06779">
    <property type="entry name" value="MFS_4"/>
    <property type="match status" value="1"/>
</dbReference>
<feature type="transmembrane region" description="Helical" evidence="1">
    <location>
        <begin position="12"/>
        <end position="32"/>
    </location>
</feature>
<feature type="transmembrane region" description="Helical" evidence="1">
    <location>
        <begin position="101"/>
        <end position="118"/>
    </location>
</feature>
<dbReference type="InterPro" id="IPR020846">
    <property type="entry name" value="MFS_dom"/>
</dbReference>
<accession>A0A1W1BGN5</accession>
<dbReference type="InterPro" id="IPR036259">
    <property type="entry name" value="MFS_trans_sf"/>
</dbReference>
<feature type="transmembrane region" description="Helical" evidence="1">
    <location>
        <begin position="236"/>
        <end position="253"/>
    </location>
</feature>
<evidence type="ECO:0000259" key="2">
    <source>
        <dbReference type="PROSITE" id="PS50850"/>
    </source>
</evidence>
<keyword evidence="1" id="KW-0812">Transmembrane</keyword>
<feature type="transmembrane region" description="Helical" evidence="1">
    <location>
        <begin position="293"/>
        <end position="321"/>
    </location>
</feature>
<feature type="transmembrane region" description="Helical" evidence="1">
    <location>
        <begin position="210"/>
        <end position="229"/>
    </location>
</feature>
<feature type="transmembrane region" description="Helical" evidence="1">
    <location>
        <begin position="327"/>
        <end position="345"/>
    </location>
</feature>
<protein>
    <submittedName>
        <fullName evidence="3">Transporter, MFS superfamily</fullName>
    </submittedName>
</protein>
<sequence>MLQDYLSVTQAGILASLNFFGYLSGALFSISLKNIQKKVFYFRLGIILSILTALILGTTHSEILWIVSRVLAGFGSAMILLVGASLVMLKLNLEFKTKAMGIHFSGIGFAIIISELVSQMVLENNSWGEAWLVLAFMAFIFSFYIFHILSFDKEAHKAALQKESNKSIFSPYVILLILAYLTEGVGFVVQGTFLPEIVNSLKGLEGKGNLAWLIVGIAGVPSSILWMRLAHRFNSVDVIIFALSLQVIGILLPTLSTNIYVNLLSAALYGSTFIGLVALFMNLGGQISKHNPVILMGSMTAAYGIGQVVAPLYSVALIAHFGNFDTTLYLTAFIVFLGVVLMLLTKSDTVIK</sequence>
<feature type="transmembrane region" description="Helical" evidence="1">
    <location>
        <begin position="130"/>
        <end position="151"/>
    </location>
</feature>
<feature type="transmembrane region" description="Helical" evidence="1">
    <location>
        <begin position="63"/>
        <end position="89"/>
    </location>
</feature>
<evidence type="ECO:0000313" key="3">
    <source>
        <dbReference type="EMBL" id="SFV52625.1"/>
    </source>
</evidence>
<dbReference type="AlphaFoldDB" id="A0A1W1BGN5"/>
<feature type="transmembrane region" description="Helical" evidence="1">
    <location>
        <begin position="39"/>
        <end position="57"/>
    </location>
</feature>
<dbReference type="PROSITE" id="PS50850">
    <property type="entry name" value="MFS"/>
    <property type="match status" value="1"/>
</dbReference>
<feature type="domain" description="Major facilitator superfamily (MFS) profile" evidence="2">
    <location>
        <begin position="1"/>
        <end position="350"/>
    </location>
</feature>
<evidence type="ECO:0000256" key="1">
    <source>
        <dbReference type="SAM" id="Phobius"/>
    </source>
</evidence>
<dbReference type="SUPFAM" id="SSF103473">
    <property type="entry name" value="MFS general substrate transporter"/>
    <property type="match status" value="1"/>
</dbReference>
<dbReference type="GO" id="GO:0022857">
    <property type="term" value="F:transmembrane transporter activity"/>
    <property type="evidence" value="ECO:0007669"/>
    <property type="project" value="InterPro"/>
</dbReference>
<name>A0A1W1BGN5_9ZZZZ</name>
<dbReference type="PANTHER" id="PTHR23537">
    <property type="match status" value="1"/>
</dbReference>